<dbReference type="AlphaFoldDB" id="B9TLR5"/>
<proteinExistence type="predicted"/>
<keyword evidence="2" id="KW-1185">Reference proteome</keyword>
<dbReference type="Proteomes" id="UP000008311">
    <property type="component" value="Unassembled WGS sequence"/>
</dbReference>
<dbReference type="InParanoid" id="B9TLR5"/>
<evidence type="ECO:0000313" key="2">
    <source>
        <dbReference type="Proteomes" id="UP000008311"/>
    </source>
</evidence>
<protein>
    <submittedName>
        <fullName evidence="1">Uncharacterized protein</fullName>
    </submittedName>
</protein>
<organism evidence="1 2">
    <name type="scientific">Ricinus communis</name>
    <name type="common">Castor bean</name>
    <dbReference type="NCBI Taxonomy" id="3988"/>
    <lineage>
        <taxon>Eukaryota</taxon>
        <taxon>Viridiplantae</taxon>
        <taxon>Streptophyta</taxon>
        <taxon>Embryophyta</taxon>
        <taxon>Tracheophyta</taxon>
        <taxon>Spermatophyta</taxon>
        <taxon>Magnoliopsida</taxon>
        <taxon>eudicotyledons</taxon>
        <taxon>Gunneridae</taxon>
        <taxon>Pentapetalae</taxon>
        <taxon>rosids</taxon>
        <taxon>fabids</taxon>
        <taxon>Malpighiales</taxon>
        <taxon>Euphorbiaceae</taxon>
        <taxon>Acalyphoideae</taxon>
        <taxon>Acalypheae</taxon>
        <taxon>Ricinus</taxon>
    </lineage>
</organism>
<reference evidence="2" key="1">
    <citation type="journal article" date="2010" name="Nat. Biotechnol.">
        <title>Draft genome sequence of the oilseed species Ricinus communis.</title>
        <authorList>
            <person name="Chan A.P."/>
            <person name="Crabtree J."/>
            <person name="Zhao Q."/>
            <person name="Lorenzi H."/>
            <person name="Orvis J."/>
            <person name="Puiu D."/>
            <person name="Melake-Berhan A."/>
            <person name="Jones K.M."/>
            <person name="Redman J."/>
            <person name="Chen G."/>
            <person name="Cahoon E.B."/>
            <person name="Gedil M."/>
            <person name="Stanke M."/>
            <person name="Haas B.J."/>
            <person name="Wortman J.R."/>
            <person name="Fraser-Liggett C.M."/>
            <person name="Ravel J."/>
            <person name="Rabinowicz P.D."/>
        </authorList>
    </citation>
    <scope>NUCLEOTIDE SEQUENCE [LARGE SCALE GENOMIC DNA]</scope>
    <source>
        <strain evidence="2">cv. Hale</strain>
    </source>
</reference>
<feature type="non-terminal residue" evidence="1">
    <location>
        <position position="332"/>
    </location>
</feature>
<gene>
    <name evidence="1" type="ORF">RCOM_2002870</name>
</gene>
<accession>B9TLR5</accession>
<evidence type="ECO:0000313" key="1">
    <source>
        <dbReference type="EMBL" id="EEF23199.1"/>
    </source>
</evidence>
<dbReference type="EMBL" id="EQ987317">
    <property type="protein sequence ID" value="EEF23199.1"/>
    <property type="molecule type" value="Genomic_DNA"/>
</dbReference>
<name>B9TLR5_RICCO</name>
<sequence length="332" mass="37794">MRTLPLSDCDDDLREARAQALADDIRQVLRHDHAADRRALLARLARHLARDFLDEQVQFLVVRRDVRREDGGVQRIRFRRERHGFADQVRVAAQFRGRVGRSREGHRVESVQAVQQVARRADDELQAAFRQQFRLHHHPDQRMREIARRGGRLGDAGHRGEEARCEFFQQAPDRKIKSVDVHGDAAARHEDVRAREAAPLAERHGRPFVQHVRRRQFAPADAGVREQRADAALDVDPAVRPRGARQVRDLVQLFLPLHQVRRQGFQALGAFLEVHLHQRLYACLAGIRDGFAEVDPVGVRVVDQLVVQGAVQRLVRLAAEPAAGDQALQGGW</sequence>